<dbReference type="EMBL" id="CAXITT010000018">
    <property type="protein sequence ID" value="CAL1527454.1"/>
    <property type="molecule type" value="Genomic_DNA"/>
</dbReference>
<gene>
    <name evidence="4" type="ORF">GSLYS_00001631001</name>
</gene>
<dbReference type="GO" id="GO:0006890">
    <property type="term" value="P:retrograde vesicle-mediated transport, Golgi to endoplasmic reticulum"/>
    <property type="evidence" value="ECO:0007669"/>
    <property type="project" value="InterPro"/>
</dbReference>
<dbReference type="PANTHER" id="PTHR13520">
    <property type="entry name" value="RAD50-INTERACTING PROTEIN 1 RINT-1"/>
    <property type="match status" value="1"/>
</dbReference>
<dbReference type="Proteomes" id="UP001497497">
    <property type="component" value="Unassembled WGS sequence"/>
</dbReference>
<dbReference type="Gene3D" id="1.20.58.670">
    <property type="entry name" value="Dsl1p vesicle tethering complex, Tip20p subunit, domain D"/>
    <property type="match status" value="1"/>
</dbReference>
<evidence type="ECO:0000256" key="1">
    <source>
        <dbReference type="ARBA" id="ARBA00061158"/>
    </source>
</evidence>
<dbReference type="AlphaFoldDB" id="A0AAV2H1F1"/>
<keyword evidence="5" id="KW-1185">Reference proteome</keyword>
<dbReference type="Pfam" id="PF04437">
    <property type="entry name" value="RINT1_TIP1"/>
    <property type="match status" value="1"/>
</dbReference>
<organism evidence="4 5">
    <name type="scientific">Lymnaea stagnalis</name>
    <name type="common">Great pond snail</name>
    <name type="synonym">Helix stagnalis</name>
    <dbReference type="NCBI Taxonomy" id="6523"/>
    <lineage>
        <taxon>Eukaryota</taxon>
        <taxon>Metazoa</taxon>
        <taxon>Spiralia</taxon>
        <taxon>Lophotrochozoa</taxon>
        <taxon>Mollusca</taxon>
        <taxon>Gastropoda</taxon>
        <taxon>Heterobranchia</taxon>
        <taxon>Euthyneura</taxon>
        <taxon>Panpulmonata</taxon>
        <taxon>Hygrophila</taxon>
        <taxon>Lymnaeoidea</taxon>
        <taxon>Lymnaeidae</taxon>
        <taxon>Lymnaea</taxon>
    </lineage>
</organism>
<accession>A0AAV2H1F1</accession>
<dbReference type="FunFam" id="1.20.58.670:FF:000003">
    <property type="entry name" value="RAD50-interacting protein 1"/>
    <property type="match status" value="1"/>
</dbReference>
<protein>
    <recommendedName>
        <fullName evidence="6">RAD50-interacting protein 1</fullName>
    </recommendedName>
</protein>
<dbReference type="GO" id="GO:0070939">
    <property type="term" value="C:Dsl1/NZR complex"/>
    <property type="evidence" value="ECO:0007669"/>
    <property type="project" value="InterPro"/>
</dbReference>
<feature type="coiled-coil region" evidence="2">
    <location>
        <begin position="24"/>
        <end position="83"/>
    </location>
</feature>
<keyword evidence="2" id="KW-0175">Coiled coil</keyword>
<feature type="compositionally biased region" description="Polar residues" evidence="3">
    <location>
        <begin position="536"/>
        <end position="555"/>
    </location>
</feature>
<name>A0AAV2H1F1_LYMST</name>
<evidence type="ECO:0000313" key="5">
    <source>
        <dbReference type="Proteomes" id="UP001497497"/>
    </source>
</evidence>
<comment type="similarity">
    <text evidence="1">Belongs to the RINT1 family.</text>
</comment>
<dbReference type="GO" id="GO:0006888">
    <property type="term" value="P:endoplasmic reticulum to Golgi vesicle-mediated transport"/>
    <property type="evidence" value="ECO:0007669"/>
    <property type="project" value="InterPro"/>
</dbReference>
<evidence type="ECO:0000256" key="3">
    <source>
        <dbReference type="SAM" id="MobiDB-lite"/>
    </source>
</evidence>
<evidence type="ECO:0008006" key="6">
    <source>
        <dbReference type="Google" id="ProtNLM"/>
    </source>
</evidence>
<feature type="region of interest" description="Disordered" evidence="3">
    <location>
        <begin position="532"/>
        <end position="557"/>
    </location>
</feature>
<comment type="caution">
    <text evidence="4">The sequence shown here is derived from an EMBL/GenBank/DDBJ whole genome shotgun (WGS) entry which is preliminary data.</text>
</comment>
<dbReference type="InterPro" id="IPR007528">
    <property type="entry name" value="RINT1_Tip20"/>
</dbReference>
<reference evidence="4 5" key="1">
    <citation type="submission" date="2024-04" db="EMBL/GenBank/DDBJ databases">
        <authorList>
            <consortium name="Genoscope - CEA"/>
            <person name="William W."/>
        </authorList>
    </citation>
    <scope>NUCLEOTIDE SEQUENCE [LARGE SCALE GENOMIC DNA]</scope>
</reference>
<dbReference type="PANTHER" id="PTHR13520:SF0">
    <property type="entry name" value="RAD50-INTERACTING PROTEIN 1"/>
    <property type="match status" value="1"/>
</dbReference>
<dbReference type="PROSITE" id="PS51386">
    <property type="entry name" value="RINT1_TIP20"/>
    <property type="match status" value="1"/>
</dbReference>
<dbReference type="GO" id="GO:0060628">
    <property type="term" value="P:regulation of ER to Golgi vesicle-mediated transport"/>
    <property type="evidence" value="ECO:0007669"/>
    <property type="project" value="TreeGrafter"/>
</dbReference>
<sequence>MAASRNKDYLVSFLNEHFSDKRSLEKLQTLSEEYKKQCEILESKLSLACTEIPAEIDKAIAAAESTSKKIVSLEKKLESVRHNVLDHTHSIKPMVGELGALVDRVQEVQRYAHYLSALGKIEDVSSQIQASLMTESLSSAVDSFNELTSLYEVLQSSSCHNLLVYVKDTILFWNKILRDRIAIEFEEVLKVLRWPLVVTTIKAPSVTNVKELKDRMGKLFKKLLNLQLPYPFIPSRSSPHNSGVHPMLLKIGGIKPLLLPLELMLKPLRKRFHYHFYGQKQTNSLEKPEWYLTQVLTWIRDHSDFLERNIQPLLDEAGKGDICARTELTRGLVMLVMEKIGNDLPQLVYDEASFSHLIDEVLLFDSEVRNTYSYPPILPGCLDVLCLQEALTKWLLVEKKYAMQKIEQMLQSPSCWESQYKDIADLDEVKVPECAESFMTLLHTITDRYKRLPVSDAKLQFLGLQLELLEDYRMRLVQVMKEAATAPTGHVFCAVLNAVHYVVQVLGEWSELTFFLQLLCYKQNRSLKTTLYEPPTTKSQTSPGSRNSFSRTSGQDLDEDDNLEQVLAELPNLSLEHTVFEEINSLFEGMETDMINTVCNYVFIDVQARSQSYRKDRWISLPAPKELSTTLGLSQSACEMFLVLKDHLATMEGQLSKHLFDKFWHRLAKSIDAFILKEVIMTNHFNEGGAMQLQFDIVRNLIPLFGDYTNNPDSYFRLSKEASTLLTLKNGSALLLKEVLYSHLHQTAEQQQLKQQQPDIKTALRDVSIFTLTPDQCETILSLRTNLSIS</sequence>
<evidence type="ECO:0000256" key="2">
    <source>
        <dbReference type="SAM" id="Coils"/>
    </source>
</evidence>
<proteinExistence type="inferred from homology"/>
<dbReference type="InterPro" id="IPR042044">
    <property type="entry name" value="EXOC6PINT-1/Sec15/Tip20_C_dom2"/>
</dbReference>
<evidence type="ECO:0000313" key="4">
    <source>
        <dbReference type="EMBL" id="CAL1527454.1"/>
    </source>
</evidence>